<evidence type="ECO:0000256" key="1">
    <source>
        <dbReference type="SAM" id="MobiDB-lite"/>
    </source>
</evidence>
<sequence>MSGNATPADKQTGAVAAHRPRGKDVAAEKNGLEFEKRSGGRGKKRRQNGAKSRAWSERRSGQSVTRPLRPHTHVRNFGP</sequence>
<organism evidence="2 3">
    <name type="scientific">Iphiclides podalirius</name>
    <name type="common">scarce swallowtail</name>
    <dbReference type="NCBI Taxonomy" id="110791"/>
    <lineage>
        <taxon>Eukaryota</taxon>
        <taxon>Metazoa</taxon>
        <taxon>Ecdysozoa</taxon>
        <taxon>Arthropoda</taxon>
        <taxon>Hexapoda</taxon>
        <taxon>Insecta</taxon>
        <taxon>Pterygota</taxon>
        <taxon>Neoptera</taxon>
        <taxon>Endopterygota</taxon>
        <taxon>Lepidoptera</taxon>
        <taxon>Glossata</taxon>
        <taxon>Ditrysia</taxon>
        <taxon>Papilionoidea</taxon>
        <taxon>Papilionidae</taxon>
        <taxon>Papilioninae</taxon>
        <taxon>Iphiclides</taxon>
    </lineage>
</organism>
<evidence type="ECO:0000313" key="2">
    <source>
        <dbReference type="EMBL" id="CAH2048899.1"/>
    </source>
</evidence>
<feature type="compositionally biased region" description="Basic and acidic residues" evidence="1">
    <location>
        <begin position="22"/>
        <end position="38"/>
    </location>
</feature>
<dbReference type="EMBL" id="OW152830">
    <property type="protein sequence ID" value="CAH2048899.1"/>
    <property type="molecule type" value="Genomic_DNA"/>
</dbReference>
<feature type="non-terminal residue" evidence="2">
    <location>
        <position position="79"/>
    </location>
</feature>
<evidence type="ECO:0000313" key="3">
    <source>
        <dbReference type="Proteomes" id="UP000837857"/>
    </source>
</evidence>
<accession>A0ABN8I506</accession>
<keyword evidence="3" id="KW-1185">Reference proteome</keyword>
<name>A0ABN8I506_9NEOP</name>
<feature type="compositionally biased region" description="Basic residues" evidence="1">
    <location>
        <begin position="68"/>
        <end position="79"/>
    </location>
</feature>
<protein>
    <submittedName>
        <fullName evidence="2">Uncharacterized protein</fullName>
    </submittedName>
</protein>
<gene>
    <name evidence="2" type="ORF">IPOD504_LOCUS6460</name>
</gene>
<feature type="region of interest" description="Disordered" evidence="1">
    <location>
        <begin position="1"/>
        <end position="79"/>
    </location>
</feature>
<reference evidence="2" key="1">
    <citation type="submission" date="2022-03" db="EMBL/GenBank/DDBJ databases">
        <authorList>
            <person name="Martin H S."/>
        </authorList>
    </citation>
    <scope>NUCLEOTIDE SEQUENCE</scope>
</reference>
<feature type="compositionally biased region" description="Basic residues" evidence="1">
    <location>
        <begin position="39"/>
        <end position="48"/>
    </location>
</feature>
<dbReference type="Proteomes" id="UP000837857">
    <property type="component" value="Chromosome 18"/>
</dbReference>
<proteinExistence type="predicted"/>